<evidence type="ECO:0000313" key="4">
    <source>
        <dbReference type="EMBL" id="TDT16501.1"/>
    </source>
</evidence>
<dbReference type="SUPFAM" id="SSF55031">
    <property type="entry name" value="Bacterial exopeptidase dimerisation domain"/>
    <property type="match status" value="1"/>
</dbReference>
<evidence type="ECO:0000256" key="3">
    <source>
        <dbReference type="PIRSR" id="PIRSR001235-1"/>
    </source>
</evidence>
<accession>A0A4R7HZC5</accession>
<evidence type="ECO:0000256" key="1">
    <source>
        <dbReference type="ARBA" id="ARBA00006153"/>
    </source>
</evidence>
<dbReference type="InterPro" id="IPR002933">
    <property type="entry name" value="Peptidase_M20"/>
</dbReference>
<dbReference type="OrthoDB" id="9808195at2"/>
<dbReference type="NCBIfam" id="NF006769">
    <property type="entry name" value="PRK09290.1-3"/>
    <property type="match status" value="1"/>
</dbReference>
<dbReference type="Pfam" id="PF01546">
    <property type="entry name" value="Peptidase_M20"/>
    <property type="match status" value="1"/>
</dbReference>
<dbReference type="PANTHER" id="PTHR32494:SF5">
    <property type="entry name" value="ALLANTOATE AMIDOHYDROLASE"/>
    <property type="match status" value="1"/>
</dbReference>
<dbReference type="RefSeq" id="WP_133868874.1">
    <property type="nucleotide sequence ID" value="NZ_SOAU01000001.1"/>
</dbReference>
<dbReference type="GO" id="GO:0046872">
    <property type="term" value="F:metal ion binding"/>
    <property type="evidence" value="ECO:0007669"/>
    <property type="project" value="UniProtKB-KW"/>
</dbReference>
<protein>
    <submittedName>
        <fullName evidence="4">N-carbamoyl-L-amino-acid hydrolase</fullName>
    </submittedName>
</protein>
<dbReference type="SUPFAM" id="SSF53187">
    <property type="entry name" value="Zn-dependent exopeptidases"/>
    <property type="match status" value="1"/>
</dbReference>
<proteinExistence type="inferred from homology"/>
<dbReference type="Gene3D" id="3.30.70.360">
    <property type="match status" value="1"/>
</dbReference>
<dbReference type="Proteomes" id="UP000294558">
    <property type="component" value="Unassembled WGS sequence"/>
</dbReference>
<reference evidence="4 5" key="1">
    <citation type="submission" date="2019-03" db="EMBL/GenBank/DDBJ databases">
        <title>Sequencing the genomes of 1000 actinobacteria strains.</title>
        <authorList>
            <person name="Klenk H.-P."/>
        </authorList>
    </citation>
    <scope>NUCLEOTIDE SEQUENCE [LARGE SCALE GENOMIC DNA]</scope>
    <source>
        <strain evidence="4 5">DSM 18936</strain>
    </source>
</reference>
<comment type="similarity">
    <text evidence="1">Belongs to the peptidase M20 family.</text>
</comment>
<comment type="cofactor">
    <cofactor evidence="3">
        <name>Zn(2+)</name>
        <dbReference type="ChEBI" id="CHEBI:29105"/>
    </cofactor>
    <text evidence="3">Binds 2 Zn(2+) ions per subunit.</text>
</comment>
<keyword evidence="2 4" id="KW-0378">Hydrolase</keyword>
<evidence type="ECO:0000313" key="5">
    <source>
        <dbReference type="Proteomes" id="UP000294558"/>
    </source>
</evidence>
<organism evidence="4 5">
    <name type="scientific">Ilumatobacter fluminis</name>
    <dbReference type="NCBI Taxonomy" id="467091"/>
    <lineage>
        <taxon>Bacteria</taxon>
        <taxon>Bacillati</taxon>
        <taxon>Actinomycetota</taxon>
        <taxon>Acidimicrobiia</taxon>
        <taxon>Acidimicrobiales</taxon>
        <taxon>Ilumatobacteraceae</taxon>
        <taxon>Ilumatobacter</taxon>
    </lineage>
</organism>
<name>A0A4R7HZC5_9ACTN</name>
<dbReference type="InterPro" id="IPR036264">
    <property type="entry name" value="Bact_exopeptidase_dim_dom"/>
</dbReference>
<feature type="binding site" evidence="3">
    <location>
        <position position="137"/>
    </location>
    <ligand>
        <name>Zn(2+)</name>
        <dbReference type="ChEBI" id="CHEBI:29105"/>
        <label>2</label>
    </ligand>
</feature>
<comment type="caution">
    <text evidence="4">The sequence shown here is derived from an EMBL/GenBank/DDBJ whole genome shotgun (WGS) entry which is preliminary data.</text>
</comment>
<feature type="binding site" evidence="3">
    <location>
        <position position="392"/>
    </location>
    <ligand>
        <name>Zn(2+)</name>
        <dbReference type="ChEBI" id="CHEBI:29105"/>
        <label>2</label>
    </ligand>
</feature>
<evidence type="ECO:0000256" key="2">
    <source>
        <dbReference type="ARBA" id="ARBA00022801"/>
    </source>
</evidence>
<dbReference type="AlphaFoldDB" id="A0A4R7HZC5"/>
<dbReference type="InterPro" id="IPR010158">
    <property type="entry name" value="Amidase_Cbmase"/>
</dbReference>
<dbReference type="NCBIfam" id="NF006771">
    <property type="entry name" value="PRK09290.1-5"/>
    <property type="match status" value="1"/>
</dbReference>
<keyword evidence="3" id="KW-0862">Zinc</keyword>
<dbReference type="NCBIfam" id="TIGR01879">
    <property type="entry name" value="hydantase"/>
    <property type="match status" value="1"/>
</dbReference>
<dbReference type="EMBL" id="SOAU01000001">
    <property type="protein sequence ID" value="TDT16501.1"/>
    <property type="molecule type" value="Genomic_DNA"/>
</dbReference>
<dbReference type="CDD" id="cd03884">
    <property type="entry name" value="M20_bAS"/>
    <property type="match status" value="1"/>
</dbReference>
<dbReference type="PIRSF" id="PIRSF001235">
    <property type="entry name" value="Amidase_carbamoylase"/>
    <property type="match status" value="1"/>
</dbReference>
<dbReference type="PANTHER" id="PTHR32494">
    <property type="entry name" value="ALLANTOATE DEIMINASE-RELATED"/>
    <property type="match status" value="1"/>
</dbReference>
<keyword evidence="5" id="KW-1185">Reference proteome</keyword>
<feature type="binding site" evidence="3">
    <location>
        <position position="102"/>
    </location>
    <ligand>
        <name>Zn(2+)</name>
        <dbReference type="ChEBI" id="CHEBI:29105"/>
        <label>1</label>
    </ligand>
</feature>
<feature type="binding site" evidence="3">
    <location>
        <position position="200"/>
    </location>
    <ligand>
        <name>Zn(2+)</name>
        <dbReference type="ChEBI" id="CHEBI:29105"/>
        <label>1</label>
    </ligand>
</feature>
<feature type="binding site" evidence="3">
    <location>
        <position position="91"/>
    </location>
    <ligand>
        <name>Zn(2+)</name>
        <dbReference type="ChEBI" id="CHEBI:29105"/>
        <label>1</label>
    </ligand>
</feature>
<sequence>MTPDTASLRIDTERLVNRLDELGRIGAIDGPNGERGCARLALTDDDRAGRDLVVTWMRDLGLIVEIDEIGNVFATLPGTDPDLAPVMTGSHIDTVRTGGRFDGNLGVLAGLEAIETVMTAGVEPSRGITVAFFTDEEGARFPPDMLGSLVYVGGMALEEALDVRAVDDDARLGDELSRIGYAGPLPAPAARFPHAFVELHIEQGPILEDEGVTIGVVEGVQGISWTELTITGRSAHAGTTPMRLRRDPLLAGARIADGVRRIADEIGGDQVATVGRFEPHPNLVNVVAQSVVLTVDLRNTSEAVLCDAEARFASIVDEVAAAEGVTIERRTLARFEPVEFDADMIECVEATARSLGHSTRRMPSGAGHDAQMLARVCPTSMIFTPSIDGLSHNIAEDTHPDDIAAGANTLLHVLLDRARI</sequence>
<keyword evidence="3" id="KW-0479">Metal-binding</keyword>
<feature type="binding site" evidence="3">
    <location>
        <position position="102"/>
    </location>
    <ligand>
        <name>Zn(2+)</name>
        <dbReference type="ChEBI" id="CHEBI:29105"/>
        <label>2</label>
    </ligand>
</feature>
<gene>
    <name evidence="4" type="ORF">BDK89_2092</name>
</gene>
<dbReference type="Gene3D" id="3.40.630.10">
    <property type="entry name" value="Zn peptidases"/>
    <property type="match status" value="1"/>
</dbReference>
<dbReference type="GO" id="GO:0016813">
    <property type="term" value="F:hydrolase activity, acting on carbon-nitrogen (but not peptide) bonds, in linear amidines"/>
    <property type="evidence" value="ECO:0007669"/>
    <property type="project" value="InterPro"/>
</dbReference>